<feature type="region of interest" description="Disordered" evidence="1">
    <location>
        <begin position="357"/>
        <end position="377"/>
    </location>
</feature>
<evidence type="ECO:0000313" key="4">
    <source>
        <dbReference type="Proteomes" id="UP000700334"/>
    </source>
</evidence>
<dbReference type="InterPro" id="IPR000504">
    <property type="entry name" value="RRM_dom"/>
</dbReference>
<dbReference type="GO" id="GO:0003723">
    <property type="term" value="F:RNA binding"/>
    <property type="evidence" value="ECO:0007669"/>
    <property type="project" value="InterPro"/>
</dbReference>
<dbReference type="Proteomes" id="UP000700334">
    <property type="component" value="Unassembled WGS sequence"/>
</dbReference>
<dbReference type="OrthoDB" id="167718at2759"/>
<evidence type="ECO:0000313" key="3">
    <source>
        <dbReference type="EMBL" id="KAG8508935.1"/>
    </source>
</evidence>
<protein>
    <submittedName>
        <fullName evidence="3">Nucleolin</fullName>
    </submittedName>
</protein>
<gene>
    <name evidence="3" type="ORF">J0S82_000613</name>
</gene>
<organism evidence="3 4">
    <name type="scientific">Galemys pyrenaicus</name>
    <name type="common">Iberian desman</name>
    <name type="synonym">Pyrenean desman</name>
    <dbReference type="NCBI Taxonomy" id="202257"/>
    <lineage>
        <taxon>Eukaryota</taxon>
        <taxon>Metazoa</taxon>
        <taxon>Chordata</taxon>
        <taxon>Craniata</taxon>
        <taxon>Vertebrata</taxon>
        <taxon>Euteleostomi</taxon>
        <taxon>Mammalia</taxon>
        <taxon>Eutheria</taxon>
        <taxon>Laurasiatheria</taxon>
        <taxon>Eulipotyphla</taxon>
        <taxon>Talpidae</taxon>
        <taxon>Galemys</taxon>
    </lineage>
</organism>
<dbReference type="InterPro" id="IPR012677">
    <property type="entry name" value="Nucleotide-bd_a/b_plait_sf"/>
</dbReference>
<evidence type="ECO:0000259" key="2">
    <source>
        <dbReference type="Pfam" id="PF00076"/>
    </source>
</evidence>
<dbReference type="AlphaFoldDB" id="A0A8J5ZZS8"/>
<dbReference type="Pfam" id="PF00076">
    <property type="entry name" value="RRM_1"/>
    <property type="match status" value="1"/>
</dbReference>
<accession>A0A8J5ZZS8</accession>
<proteinExistence type="predicted"/>
<comment type="caution">
    <text evidence="3">The sequence shown here is derived from an EMBL/GenBank/DDBJ whole genome shotgun (WGS) entry which is preliminary data.</text>
</comment>
<dbReference type="EMBL" id="JAGFMF010011961">
    <property type="protein sequence ID" value="KAG8508935.1"/>
    <property type="molecule type" value="Genomic_DNA"/>
</dbReference>
<dbReference type="InterPro" id="IPR035979">
    <property type="entry name" value="RBD_domain_sf"/>
</dbReference>
<evidence type="ECO:0000256" key="1">
    <source>
        <dbReference type="SAM" id="MobiDB-lite"/>
    </source>
</evidence>
<dbReference type="SUPFAM" id="SSF54928">
    <property type="entry name" value="RNA-binding domain, RBD"/>
    <property type="match status" value="1"/>
</dbReference>
<keyword evidence="4" id="KW-1185">Reference proteome</keyword>
<feature type="non-terminal residue" evidence="3">
    <location>
        <position position="492"/>
    </location>
</feature>
<name>A0A8J5ZZS8_GALPY</name>
<dbReference type="Gene3D" id="3.30.70.330">
    <property type="match status" value="1"/>
</dbReference>
<reference evidence="3" key="1">
    <citation type="journal article" date="2021" name="Evol. Appl.">
        <title>The genome of the Pyrenean desman and the effects of bottlenecks and inbreeding on the genomic landscape of an endangered species.</title>
        <authorList>
            <person name="Escoda L."/>
            <person name="Castresana J."/>
        </authorList>
    </citation>
    <scope>NUCLEOTIDE SEQUENCE</scope>
    <source>
        <strain evidence="3">IBE-C5619</strain>
    </source>
</reference>
<sequence length="492" mass="53113">VLVSLTKKGCVCRINQESSGEPWQKAAGSQLHSGTPGEEGVIPGKTVAVTIGMKETVTQPSQEARVVATESTIPFNLSVGNLNFSKLVEFKTGINEVFFLFSKNDLAFVDVRIGVGSKFGYVDFESAEDLEKPWNLDEIKEVFEDAVEIRLVSKNGKRKGVAYVEFKTDADADKTLEEKQEAEIDENVEEHHRHGQKSTWSSESQTLFLSNFPTVQQKNSSEVFGKATLILGLQNQSSKPKRIYFICDAKEDQKISQGKKTAIQNSAKGLSEGTTEGWSFDISIWGSRVTDQETGSSKGLVYSLNSAEGDKAAEEAMGDSDIDEAVTLNWAKLRVKVAFGGCNGDGFGGKGQEALEKVREQSPGSQTPPPSSRPAAKPALAGYILDAPGSVGAVGLGKSFQEDTEYNSSYSARPVLLPPACSSGRLRFSAVAPSVAMSRDVVAKQTSCRSLSLGITDDSFFSGSTSWSSAAAALGWIRLPFLYQFFIGPEEE</sequence>
<feature type="domain" description="RRM" evidence="2">
    <location>
        <begin position="138"/>
        <end position="187"/>
    </location>
</feature>